<evidence type="ECO:0000256" key="8">
    <source>
        <dbReference type="ARBA" id="ARBA00022825"/>
    </source>
</evidence>
<feature type="active site" description="Charge relay system" evidence="9">
    <location>
        <position position="183"/>
    </location>
</feature>
<dbReference type="PANTHER" id="PTHR36175">
    <property type="entry name" value="CYANOPHYCINASE"/>
    <property type="match status" value="1"/>
</dbReference>
<dbReference type="InterPro" id="IPR011811">
    <property type="entry name" value="Peptidase_S51_cyanophycinase"/>
</dbReference>
<keyword evidence="11" id="KW-1185">Reference proteome</keyword>
<evidence type="ECO:0000313" key="11">
    <source>
        <dbReference type="Proteomes" id="UP000326912"/>
    </source>
</evidence>
<dbReference type="EC" id="3.4.15.6" evidence="4"/>
<dbReference type="Proteomes" id="UP000326912">
    <property type="component" value="Unassembled WGS sequence"/>
</dbReference>
<evidence type="ECO:0000256" key="3">
    <source>
        <dbReference type="ARBA" id="ARBA00006534"/>
    </source>
</evidence>
<dbReference type="EMBL" id="BKZW01000001">
    <property type="protein sequence ID" value="GER88060.1"/>
    <property type="molecule type" value="Genomic_DNA"/>
</dbReference>
<dbReference type="GO" id="GO:0008236">
    <property type="term" value="F:serine-type peptidase activity"/>
    <property type="evidence" value="ECO:0007669"/>
    <property type="project" value="UniProtKB-KW"/>
</dbReference>
<comment type="function">
    <text evidence="2">Exopeptidase that catalyzes the hydrolytic cleavage of multi-L-arginyl-poly-L-aspartic acid (cyanophycin; a water-insoluble reserve polymer) into aspartate-arginine dipeptides.</text>
</comment>
<evidence type="ECO:0000256" key="7">
    <source>
        <dbReference type="ARBA" id="ARBA00022801"/>
    </source>
</evidence>
<evidence type="ECO:0000256" key="6">
    <source>
        <dbReference type="ARBA" id="ARBA00022670"/>
    </source>
</evidence>
<dbReference type="GO" id="GO:0008241">
    <property type="term" value="F:peptidyl-dipeptidase activity"/>
    <property type="evidence" value="ECO:0007669"/>
    <property type="project" value="UniProtKB-EC"/>
</dbReference>
<evidence type="ECO:0000256" key="1">
    <source>
        <dbReference type="ARBA" id="ARBA00001092"/>
    </source>
</evidence>
<protein>
    <recommendedName>
        <fullName evidence="5">Cyanophycinase</fullName>
        <ecNumber evidence="4">3.4.15.6</ecNumber>
    </recommendedName>
</protein>
<keyword evidence="7" id="KW-0378">Hydrolase</keyword>
<comment type="similarity">
    <text evidence="3">Belongs to the peptidase S51 family.</text>
</comment>
<organism evidence="10 11">
    <name type="scientific">Dictyobacter vulcani</name>
    <dbReference type="NCBI Taxonomy" id="2607529"/>
    <lineage>
        <taxon>Bacteria</taxon>
        <taxon>Bacillati</taxon>
        <taxon>Chloroflexota</taxon>
        <taxon>Ktedonobacteria</taxon>
        <taxon>Ktedonobacterales</taxon>
        <taxon>Dictyobacteraceae</taxon>
        <taxon>Dictyobacter</taxon>
    </lineage>
</organism>
<dbReference type="InterPro" id="IPR029062">
    <property type="entry name" value="Class_I_gatase-like"/>
</dbReference>
<evidence type="ECO:0000313" key="10">
    <source>
        <dbReference type="EMBL" id="GER88060.1"/>
    </source>
</evidence>
<feature type="active site" description="Charge relay system" evidence="9">
    <location>
        <position position="238"/>
    </location>
</feature>
<name>A0A5J4KNT5_9CHLR</name>
<dbReference type="PIRSF" id="PIRSF032067">
    <property type="entry name" value="Cyanophycinase"/>
    <property type="match status" value="1"/>
</dbReference>
<evidence type="ECO:0000256" key="2">
    <source>
        <dbReference type="ARBA" id="ARBA00002039"/>
    </source>
</evidence>
<dbReference type="PANTHER" id="PTHR36175:SF1">
    <property type="entry name" value="CYANOPHYCINASE"/>
    <property type="match status" value="1"/>
</dbReference>
<reference evidence="10 11" key="1">
    <citation type="submission" date="2019-10" db="EMBL/GenBank/DDBJ databases">
        <title>Dictyobacter vulcani sp. nov., within the class Ktedonobacteria, isolated from soil of volcanic Mt. Zao.</title>
        <authorList>
            <person name="Zheng Y."/>
            <person name="Wang C.M."/>
            <person name="Sakai Y."/>
            <person name="Abe K."/>
            <person name="Yokota A."/>
            <person name="Yabe S."/>
        </authorList>
    </citation>
    <scope>NUCLEOTIDE SEQUENCE [LARGE SCALE GENOMIC DNA]</scope>
    <source>
        <strain evidence="10 11">W12</strain>
    </source>
</reference>
<comment type="caution">
    <text evidence="10">The sequence shown here is derived from an EMBL/GenBank/DDBJ whole genome shotgun (WGS) entry which is preliminary data.</text>
</comment>
<sequence>MNRRLLLHRFLTLMLLCSCVVFLLELTSYHAHAVVSRNMVLVGGHLRKKNADVYNKIVSLAGGTSTARIGVITAASIPRSQDPDAGTSSANNSYANAQSYIALFKNTYHALDAQWIPIDLDAINNNSSQTVVDQMKRMTGFFIAGGDQKRLITCFYTSNRIDSLALATLRARYNNGAVIAGSSAGTEVQSKPMFTGGESYDALKNGSHTSVNPAYPDDLSYDPQGGFNFFTYGLTDSHYSQRARQGRTLRLLSDTGTRMGFGVDENTALVLTDADTSMAQIQVIGTGGVTIVDLSNAHRGSGSDFTITGTQFTYLTRGDTYNLALKKATIAGWKTSLTGHEKYNRPMSPTDDIFSSPDNVNPSGGRANPRKFTVVANNLFNSRAASTYGLTYESGPTFKVTMTKTASSTGYRGTQNGKSYPSYVNLQVDISIY</sequence>
<dbReference type="RefSeq" id="WP_170296544.1">
    <property type="nucleotide sequence ID" value="NZ_BKZW01000001.1"/>
</dbReference>
<keyword evidence="8" id="KW-0720">Serine protease</keyword>
<feature type="active site" description="Charge relay system" evidence="9">
    <location>
        <position position="265"/>
    </location>
</feature>
<dbReference type="Pfam" id="PF03575">
    <property type="entry name" value="Peptidase_S51"/>
    <property type="match status" value="1"/>
</dbReference>
<dbReference type="CDD" id="cd03145">
    <property type="entry name" value="GAT1_cyanophycinase"/>
    <property type="match status" value="1"/>
</dbReference>
<dbReference type="InterPro" id="IPR005320">
    <property type="entry name" value="Peptidase_S51"/>
</dbReference>
<evidence type="ECO:0000256" key="5">
    <source>
        <dbReference type="ARBA" id="ARBA00015719"/>
    </source>
</evidence>
<gene>
    <name evidence="10" type="ORF">KDW_22220</name>
</gene>
<evidence type="ECO:0000256" key="9">
    <source>
        <dbReference type="PIRSR" id="PIRSR032067-1"/>
    </source>
</evidence>
<dbReference type="GO" id="GO:0006508">
    <property type="term" value="P:proteolysis"/>
    <property type="evidence" value="ECO:0007669"/>
    <property type="project" value="UniProtKB-KW"/>
</dbReference>
<dbReference type="Gene3D" id="3.40.50.880">
    <property type="match status" value="1"/>
</dbReference>
<proteinExistence type="inferred from homology"/>
<keyword evidence="6" id="KW-0645">Protease</keyword>
<comment type="catalytic activity">
    <reaction evidence="1">
        <text>[L-4-(L-arginin-2-N-yl)aspartate](n) + H2O = [L-4-(L-arginin-2-N-yl)aspartate](n-1) + L-4-(L-arginin-2-N-yl)aspartate</text>
        <dbReference type="Rhea" id="RHEA:12845"/>
        <dbReference type="Rhea" id="RHEA-COMP:13728"/>
        <dbReference type="Rhea" id="RHEA-COMP:13734"/>
        <dbReference type="ChEBI" id="CHEBI:15377"/>
        <dbReference type="ChEBI" id="CHEBI:137986"/>
        <dbReference type="ChEBI" id="CHEBI:137991"/>
        <dbReference type="EC" id="3.4.15.6"/>
    </reaction>
</comment>
<dbReference type="AlphaFoldDB" id="A0A5J4KNT5"/>
<accession>A0A5J4KNT5</accession>
<evidence type="ECO:0000256" key="4">
    <source>
        <dbReference type="ARBA" id="ARBA00013115"/>
    </source>
</evidence>
<dbReference type="SUPFAM" id="SSF52317">
    <property type="entry name" value="Class I glutamine amidotransferase-like"/>
    <property type="match status" value="1"/>
</dbReference>